<accession>A0A8E2ANN3</accession>
<sequence length="143" mass="15214">MIISHFLLNLRQLGHHSYDDGTLGRPSFVLSQYGDPTGSHTPSLRFATIVDNMGANLDYGFGPTFDAVDWNTTDDEANASRVNRKCDVENSVDGVHASDRSNTDAWLGGAALAGIQSQLSNFGQPHSMQSGVSATLASKNGTA</sequence>
<dbReference type="AlphaFoldDB" id="A0A8E2ANN3"/>
<name>A0A8E2ANN3_9APHY</name>
<protein>
    <submittedName>
        <fullName evidence="2">Uncharacterized protein</fullName>
    </submittedName>
</protein>
<feature type="region of interest" description="Disordered" evidence="1">
    <location>
        <begin position="122"/>
        <end position="143"/>
    </location>
</feature>
<evidence type="ECO:0000256" key="1">
    <source>
        <dbReference type="SAM" id="MobiDB-lite"/>
    </source>
</evidence>
<organism evidence="2 3">
    <name type="scientific">Obba rivulosa</name>
    <dbReference type="NCBI Taxonomy" id="1052685"/>
    <lineage>
        <taxon>Eukaryota</taxon>
        <taxon>Fungi</taxon>
        <taxon>Dikarya</taxon>
        <taxon>Basidiomycota</taxon>
        <taxon>Agaricomycotina</taxon>
        <taxon>Agaricomycetes</taxon>
        <taxon>Polyporales</taxon>
        <taxon>Gelatoporiaceae</taxon>
        <taxon>Obba</taxon>
    </lineage>
</organism>
<evidence type="ECO:0000313" key="3">
    <source>
        <dbReference type="Proteomes" id="UP000250043"/>
    </source>
</evidence>
<dbReference type="EMBL" id="KV722577">
    <property type="protein sequence ID" value="OCH85550.1"/>
    <property type="molecule type" value="Genomic_DNA"/>
</dbReference>
<evidence type="ECO:0000313" key="2">
    <source>
        <dbReference type="EMBL" id="OCH85550.1"/>
    </source>
</evidence>
<proteinExistence type="predicted"/>
<reference evidence="2 3" key="1">
    <citation type="submission" date="2016-07" db="EMBL/GenBank/DDBJ databases">
        <title>Draft genome of the white-rot fungus Obba rivulosa 3A-2.</title>
        <authorList>
            <consortium name="DOE Joint Genome Institute"/>
            <person name="Miettinen O."/>
            <person name="Riley R."/>
            <person name="Acob R."/>
            <person name="Barry K."/>
            <person name="Cullen D."/>
            <person name="De Vries R."/>
            <person name="Hainaut M."/>
            <person name="Hatakka A."/>
            <person name="Henrissat B."/>
            <person name="Hilden K."/>
            <person name="Kuo R."/>
            <person name="Labutti K."/>
            <person name="Lipzen A."/>
            <person name="Makela M.R."/>
            <person name="Sandor L."/>
            <person name="Spatafora J.W."/>
            <person name="Grigoriev I.V."/>
            <person name="Hibbett D.S."/>
        </authorList>
    </citation>
    <scope>NUCLEOTIDE SEQUENCE [LARGE SCALE GENOMIC DNA]</scope>
    <source>
        <strain evidence="2 3">3A-2</strain>
    </source>
</reference>
<gene>
    <name evidence="2" type="ORF">OBBRIDRAFT_300265</name>
</gene>
<dbReference type="Proteomes" id="UP000250043">
    <property type="component" value="Unassembled WGS sequence"/>
</dbReference>
<keyword evidence="3" id="KW-1185">Reference proteome</keyword>